<keyword evidence="4" id="KW-1185">Reference proteome</keyword>
<evidence type="ECO:0000313" key="4">
    <source>
        <dbReference type="Proteomes" id="UP000638981"/>
    </source>
</evidence>
<organism evidence="3 4">
    <name type="scientific">Neogemmobacter tilapiae</name>
    <dbReference type="NCBI Taxonomy" id="875041"/>
    <lineage>
        <taxon>Bacteria</taxon>
        <taxon>Pseudomonadati</taxon>
        <taxon>Pseudomonadota</taxon>
        <taxon>Alphaproteobacteria</taxon>
        <taxon>Rhodobacterales</taxon>
        <taxon>Paracoccaceae</taxon>
        <taxon>Neogemmobacter</taxon>
    </lineage>
</organism>
<evidence type="ECO:0000256" key="1">
    <source>
        <dbReference type="SAM" id="MobiDB-lite"/>
    </source>
</evidence>
<reference evidence="3" key="1">
    <citation type="journal article" date="2014" name="Int. J. Syst. Evol. Microbiol.">
        <title>Complete genome sequence of Corynebacterium casei LMG S-19264T (=DSM 44701T), isolated from a smear-ripened cheese.</title>
        <authorList>
            <consortium name="US DOE Joint Genome Institute (JGI-PGF)"/>
            <person name="Walter F."/>
            <person name="Albersmeier A."/>
            <person name="Kalinowski J."/>
            <person name="Ruckert C."/>
        </authorList>
    </citation>
    <scope>NUCLEOTIDE SEQUENCE</scope>
    <source>
        <strain evidence="3">KCTC 23310</strain>
    </source>
</reference>
<sequence>MTPDDLTPPKQPGPGKTGPLAVRPGYAVGYAKPPQASRFQKGKSGNPQGRPKGAKNRKPSLNEERMKDLILTEAYRGITVRDGDRNVTVPIAQAVLRSLAVNAVKGQHRSQRLFAELLSAVETSNKALHDEWFNVALDYKINWENELTRRARMGIVGEPDPLPHPDHIRFDMQRGTVIISGPMTAEEKRTYDSAYNHLRHQVILREMCREAIATETDPKEREDLKRHFEIADAQIARWRIVLPEDLYPVRIDAALRKQMRALRKKWSILIAHEMLAADSTEY</sequence>
<protein>
    <recommendedName>
        <fullName evidence="2">DUF5681 domain-containing protein</fullName>
    </recommendedName>
</protein>
<name>A0A918WMU2_9RHOB</name>
<evidence type="ECO:0000313" key="3">
    <source>
        <dbReference type="EMBL" id="GHC60581.1"/>
    </source>
</evidence>
<comment type="caution">
    <text evidence="3">The sequence shown here is derived from an EMBL/GenBank/DDBJ whole genome shotgun (WGS) entry which is preliminary data.</text>
</comment>
<dbReference type="EMBL" id="BMYJ01000008">
    <property type="protein sequence ID" value="GHC60581.1"/>
    <property type="molecule type" value="Genomic_DNA"/>
</dbReference>
<accession>A0A918WMU2</accession>
<dbReference type="Proteomes" id="UP000638981">
    <property type="component" value="Unassembled WGS sequence"/>
</dbReference>
<gene>
    <name evidence="3" type="ORF">GCM10007315_25560</name>
</gene>
<dbReference type="InterPro" id="IPR043736">
    <property type="entry name" value="DUF5681"/>
</dbReference>
<feature type="domain" description="DUF5681" evidence="2">
    <location>
        <begin position="36"/>
        <end position="119"/>
    </location>
</feature>
<reference evidence="3" key="2">
    <citation type="submission" date="2020-09" db="EMBL/GenBank/DDBJ databases">
        <authorList>
            <person name="Sun Q."/>
            <person name="Kim S."/>
        </authorList>
    </citation>
    <scope>NUCLEOTIDE SEQUENCE</scope>
    <source>
        <strain evidence="3">KCTC 23310</strain>
    </source>
</reference>
<proteinExistence type="predicted"/>
<dbReference type="Pfam" id="PF18932">
    <property type="entry name" value="DUF5681"/>
    <property type="match status" value="1"/>
</dbReference>
<feature type="region of interest" description="Disordered" evidence="1">
    <location>
        <begin position="1"/>
        <end position="65"/>
    </location>
</feature>
<dbReference type="AlphaFoldDB" id="A0A918WMU2"/>
<dbReference type="RefSeq" id="WP_189412079.1">
    <property type="nucleotide sequence ID" value="NZ_BMYJ01000008.1"/>
</dbReference>
<evidence type="ECO:0000259" key="2">
    <source>
        <dbReference type="Pfam" id="PF18932"/>
    </source>
</evidence>